<evidence type="ECO:0008006" key="4">
    <source>
        <dbReference type="Google" id="ProtNLM"/>
    </source>
</evidence>
<comment type="caution">
    <text evidence="2">The sequence shown here is derived from an EMBL/GenBank/DDBJ whole genome shotgun (WGS) entry which is preliminary data.</text>
</comment>
<dbReference type="GO" id="GO:0016020">
    <property type="term" value="C:membrane"/>
    <property type="evidence" value="ECO:0007669"/>
    <property type="project" value="InterPro"/>
</dbReference>
<sequence>MKEENRGGVFKWFDFRNYSLERFLYTMHRISGIGLVIWIVIHTIQNAFPRLFPFMYGWEYTILLLILSFHAANGVRLLITELGFLLGKTYRPVYPYKMGVIYGTQKKFTVVILLIFFIIFLVMFYYLMLNMRVIT</sequence>
<organism evidence="2 3">
    <name type="scientific">Candidatus Methanodesulfokora washburnensis</name>
    <dbReference type="NCBI Taxonomy" id="2478471"/>
    <lineage>
        <taxon>Archaea</taxon>
        <taxon>Thermoproteota</taxon>
        <taxon>Candidatus Korarchaeia</taxon>
        <taxon>Candidatus Korarchaeia incertae sedis</taxon>
        <taxon>Candidatus Methanodesulfokora</taxon>
    </lineage>
</organism>
<evidence type="ECO:0000256" key="1">
    <source>
        <dbReference type="SAM" id="Phobius"/>
    </source>
</evidence>
<feature type="transmembrane region" description="Helical" evidence="1">
    <location>
        <begin position="108"/>
        <end position="128"/>
    </location>
</feature>
<dbReference type="RefSeq" id="WP_125672916.1">
    <property type="nucleotide sequence ID" value="NZ_RCOS01000173.1"/>
</dbReference>
<keyword evidence="1" id="KW-0472">Membrane</keyword>
<name>A0A429GCG8_9CREN</name>
<dbReference type="Proteomes" id="UP000277582">
    <property type="component" value="Unassembled WGS sequence"/>
</dbReference>
<proteinExistence type="predicted"/>
<evidence type="ECO:0000313" key="3">
    <source>
        <dbReference type="Proteomes" id="UP000277582"/>
    </source>
</evidence>
<gene>
    <name evidence="2" type="ORF">D6D85_15770</name>
</gene>
<dbReference type="InterPro" id="IPR034804">
    <property type="entry name" value="SQR/QFR_C/D"/>
</dbReference>
<keyword evidence="3" id="KW-1185">Reference proteome</keyword>
<keyword evidence="1" id="KW-0812">Transmembrane</keyword>
<evidence type="ECO:0000313" key="2">
    <source>
        <dbReference type="EMBL" id="RSN71520.1"/>
    </source>
</evidence>
<reference evidence="2 3" key="1">
    <citation type="submission" date="2018-10" db="EMBL/GenBank/DDBJ databases">
        <title>Co-occurring genomic capacity for anaerobic methane metabolism and dissimilatory sulfite reduction discovered in the Korarchaeota.</title>
        <authorList>
            <person name="Mckay L.J."/>
            <person name="Dlakic M."/>
            <person name="Fields M.W."/>
            <person name="Delmont T.O."/>
            <person name="Eren A.M."/>
            <person name="Jay Z.J."/>
            <person name="Klingelsmith K.B."/>
            <person name="Rusch D.B."/>
            <person name="Inskeep W.P."/>
        </authorList>
    </citation>
    <scope>NUCLEOTIDE SEQUENCE [LARGE SCALE GENOMIC DNA]</scope>
    <source>
        <strain evidence="2 3">MDKW</strain>
    </source>
</reference>
<protein>
    <recommendedName>
        <fullName evidence="4">Succinate dehydrogenase</fullName>
    </recommendedName>
</protein>
<dbReference type="SUPFAM" id="SSF81343">
    <property type="entry name" value="Fumarate reductase respiratory complex transmembrane subunits"/>
    <property type="match status" value="1"/>
</dbReference>
<dbReference type="AlphaFoldDB" id="A0A429GCG8"/>
<accession>A0A429GCG8</accession>
<dbReference type="EMBL" id="RCOS01000173">
    <property type="protein sequence ID" value="RSN71520.1"/>
    <property type="molecule type" value="Genomic_DNA"/>
</dbReference>
<keyword evidence="1" id="KW-1133">Transmembrane helix</keyword>
<feature type="transmembrane region" description="Helical" evidence="1">
    <location>
        <begin position="30"/>
        <end position="48"/>
    </location>
</feature>
<dbReference type="OrthoDB" id="25372at2157"/>
<feature type="transmembrane region" description="Helical" evidence="1">
    <location>
        <begin position="60"/>
        <end position="87"/>
    </location>
</feature>